<dbReference type="Pfam" id="PF07883">
    <property type="entry name" value="Cupin_2"/>
    <property type="match status" value="1"/>
</dbReference>
<organism evidence="2 3">
    <name type="scientific">Thermotoga neapolitana (strain ATCC 49049 / DSM 4359 / NBRC 107923 / NS-E)</name>
    <dbReference type="NCBI Taxonomy" id="309803"/>
    <lineage>
        <taxon>Bacteria</taxon>
        <taxon>Thermotogati</taxon>
        <taxon>Thermotogota</taxon>
        <taxon>Thermotogae</taxon>
        <taxon>Thermotogales</taxon>
        <taxon>Thermotogaceae</taxon>
        <taxon>Thermotoga</taxon>
    </lineage>
</organism>
<evidence type="ECO:0000313" key="3">
    <source>
        <dbReference type="Proteomes" id="UP000000445"/>
    </source>
</evidence>
<dbReference type="InterPro" id="IPR011051">
    <property type="entry name" value="RmlC_Cupin_sf"/>
</dbReference>
<dbReference type="eggNOG" id="COG1917">
    <property type="taxonomic scope" value="Bacteria"/>
</dbReference>
<dbReference type="HOGENOM" id="CLU_072993_2_1_0"/>
<proteinExistence type="predicted"/>
<dbReference type="PANTHER" id="PTHR43698">
    <property type="entry name" value="RIBD C-TERMINAL DOMAIN CONTAINING PROTEIN"/>
    <property type="match status" value="1"/>
</dbReference>
<dbReference type="InterPro" id="IPR014710">
    <property type="entry name" value="RmlC-like_jellyroll"/>
</dbReference>
<dbReference type="AlphaFoldDB" id="B9K9W1"/>
<feature type="domain" description="Cupin type-2" evidence="1">
    <location>
        <begin position="47"/>
        <end position="110"/>
    </location>
</feature>
<evidence type="ECO:0000259" key="1">
    <source>
        <dbReference type="Pfam" id="PF07883"/>
    </source>
</evidence>
<protein>
    <submittedName>
        <fullName evidence="2">Cupin 2, conserved barrel domain protein</fullName>
    </submittedName>
</protein>
<reference evidence="2 3" key="1">
    <citation type="journal article" date="2009" name="Biosci. Biotechnol. Biochem.">
        <title>WeGAS: a web-based microbial genome annotation system.</title>
        <authorList>
            <person name="Lee D."/>
            <person name="Seo H."/>
            <person name="Park C."/>
            <person name="Park K."/>
        </authorList>
    </citation>
    <scope>NUCLEOTIDE SEQUENCE [LARGE SCALE GENOMIC DNA]</scope>
    <source>
        <strain evidence="3">ATCC 49049 / DSM 4359 / NBRC 107923 / NS-E</strain>
    </source>
</reference>
<evidence type="ECO:0000313" key="2">
    <source>
        <dbReference type="EMBL" id="ACM23744.1"/>
    </source>
</evidence>
<accession>B9K9W1</accession>
<gene>
    <name evidence="2" type="ordered locus">CTN_1568</name>
</gene>
<keyword evidence="3" id="KW-1185">Reference proteome</keyword>
<dbReference type="PANTHER" id="PTHR43698:SF1">
    <property type="entry name" value="BLL4564 PROTEIN"/>
    <property type="match status" value="1"/>
</dbReference>
<sequence length="141" mass="15627">MKGGTTMVDDIFERGSKGSSDFFTGNVWVKMLVTDENGVFNTQVYNVVFEPGARTHWHSHPGGQILIVTRGKGFYQERGKPARILKKGDVVEIPPNVVHWHGAAPDEELVHIGISTQVHLGPAEWLGSVTEEEYRKATEGK</sequence>
<dbReference type="CDD" id="cd02233">
    <property type="entry name" value="cupin_HNL-like"/>
    <property type="match status" value="1"/>
</dbReference>
<dbReference type="STRING" id="309803.CTN_1568"/>
<name>B9K9W1_THENN</name>
<dbReference type="Proteomes" id="UP000000445">
    <property type="component" value="Chromosome"/>
</dbReference>
<dbReference type="KEGG" id="tna:CTN_1568"/>
<dbReference type="EMBL" id="CP000916">
    <property type="protein sequence ID" value="ACM23744.1"/>
    <property type="molecule type" value="Genomic_DNA"/>
</dbReference>
<dbReference type="InterPro" id="IPR047263">
    <property type="entry name" value="HNL-like_cupin"/>
</dbReference>
<dbReference type="SUPFAM" id="SSF51182">
    <property type="entry name" value="RmlC-like cupins"/>
    <property type="match status" value="1"/>
</dbReference>
<dbReference type="InterPro" id="IPR013096">
    <property type="entry name" value="Cupin_2"/>
</dbReference>
<dbReference type="Gene3D" id="2.60.120.10">
    <property type="entry name" value="Jelly Rolls"/>
    <property type="match status" value="1"/>
</dbReference>